<dbReference type="Proteomes" id="UP000593842">
    <property type="component" value="Chromosome"/>
</dbReference>
<evidence type="ECO:0000313" key="1">
    <source>
        <dbReference type="EMBL" id="BCL57660.1"/>
    </source>
</evidence>
<dbReference type="KEGG" id="fit:Fi14EGH31_13720"/>
<gene>
    <name evidence="1" type="ORF">Fi14EGH31_13720</name>
</gene>
<dbReference type="AlphaFoldDB" id="A0A7I8E1I9"/>
<dbReference type="GO" id="GO:0006355">
    <property type="term" value="P:regulation of DNA-templated transcription"/>
    <property type="evidence" value="ECO:0007669"/>
    <property type="project" value="InterPro"/>
</dbReference>
<accession>A0A7I8E1I9</accession>
<name>A0A7I8E1I9_9FIRM</name>
<evidence type="ECO:0000313" key="2">
    <source>
        <dbReference type="Proteomes" id="UP000593842"/>
    </source>
</evidence>
<dbReference type="EMBL" id="AP024085">
    <property type="protein sequence ID" value="BCL57660.1"/>
    <property type="molecule type" value="Genomic_DNA"/>
</dbReference>
<protein>
    <submittedName>
        <fullName evidence="1">Uncharacterized protein</fullName>
    </submittedName>
</protein>
<dbReference type="GeneID" id="70579811"/>
<sequence>MKNLILKIDEELHKQIKIRATENGQTIKGYITTLIKRDLGIKKDIRK</sequence>
<dbReference type="InterPro" id="IPR010985">
    <property type="entry name" value="Ribbon_hlx_hlx"/>
</dbReference>
<organism evidence="1 2">
    <name type="scientific">Faecalibacillus intestinalis</name>
    <dbReference type="NCBI Taxonomy" id="1982626"/>
    <lineage>
        <taxon>Bacteria</taxon>
        <taxon>Bacillati</taxon>
        <taxon>Bacillota</taxon>
        <taxon>Erysipelotrichia</taxon>
        <taxon>Erysipelotrichales</taxon>
        <taxon>Coprobacillaceae</taxon>
        <taxon>Faecalibacillus</taxon>
    </lineage>
</organism>
<dbReference type="SUPFAM" id="SSF47598">
    <property type="entry name" value="Ribbon-helix-helix"/>
    <property type="match status" value="1"/>
</dbReference>
<dbReference type="InterPro" id="IPR038296">
    <property type="entry name" value="ParD_sf"/>
</dbReference>
<reference evidence="2" key="1">
    <citation type="submission" date="2020-09" db="EMBL/GenBank/DDBJ databases">
        <title>Complete genome sequencing of Faecalibacillus intestinalis strain 14EGH31.</title>
        <authorList>
            <person name="Sakamoto M."/>
            <person name="Murakami T."/>
            <person name="Mori H."/>
        </authorList>
    </citation>
    <scope>NUCLEOTIDE SEQUENCE [LARGE SCALE GENOMIC DNA]</scope>
    <source>
        <strain evidence="2">14EGH31</strain>
    </source>
</reference>
<proteinExistence type="predicted"/>
<dbReference type="Gene3D" id="6.10.180.10">
    <property type="entry name" value="Antitoxin ParD"/>
    <property type="match status" value="1"/>
</dbReference>
<dbReference type="RefSeq" id="WP_195947278.1">
    <property type="nucleotide sequence ID" value="NZ_AP024085.1"/>
</dbReference>